<gene>
    <name evidence="1" type="ORF">NB646_05900</name>
</gene>
<evidence type="ECO:0000313" key="1">
    <source>
        <dbReference type="EMBL" id="WAV90406.1"/>
    </source>
</evidence>
<proteinExistence type="predicted"/>
<sequence>MNRPFARGVAGAFPGNACRLCRYGIRHSCGEKAPVGNMTGSTLHETRCRTTIHSL</sequence>
<name>A0A9E9NSJ8_9BURK</name>
<dbReference type="EMBL" id="CP098251">
    <property type="protein sequence ID" value="WAV90406.1"/>
    <property type="molecule type" value="Genomic_DNA"/>
</dbReference>
<dbReference type="RefSeq" id="WP_269315498.1">
    <property type="nucleotide sequence ID" value="NZ_CP098251.1"/>
</dbReference>
<dbReference type="Proteomes" id="UP001164819">
    <property type="component" value="Chromosome"/>
</dbReference>
<protein>
    <submittedName>
        <fullName evidence="1">Uncharacterized protein</fullName>
    </submittedName>
</protein>
<dbReference type="AlphaFoldDB" id="A0A9E9NSJ8"/>
<organism evidence="1">
    <name type="scientific">Oxalobacter aliiformigenes</name>
    <dbReference type="NCBI Taxonomy" id="2946593"/>
    <lineage>
        <taxon>Bacteria</taxon>
        <taxon>Pseudomonadati</taxon>
        <taxon>Pseudomonadota</taxon>
        <taxon>Betaproteobacteria</taxon>
        <taxon>Burkholderiales</taxon>
        <taxon>Oxalobacteraceae</taxon>
        <taxon>Oxalobacter</taxon>
    </lineage>
</organism>
<reference evidence="1" key="1">
    <citation type="journal article" date="2022" name="Front. Microbiol.">
        <title>New perspectives on an old grouping: The genomic and phenotypic variability of Oxalobacter formigenes and the implications for calcium oxalate stone prevention.</title>
        <authorList>
            <person name="Chmiel J.A."/>
            <person name="Carr C."/>
            <person name="Stuivenberg G.A."/>
            <person name="Venema R."/>
            <person name="Chanyi R.M."/>
            <person name="Al K.F."/>
            <person name="Giguere D."/>
            <person name="Say H."/>
            <person name="Akouris P.P."/>
            <person name="Dominguez Romero S.A."/>
            <person name="Kwong A."/>
            <person name="Tai V."/>
            <person name="Koval S.F."/>
            <person name="Razvi H."/>
            <person name="Bjazevic J."/>
            <person name="Burton J.P."/>
        </authorList>
    </citation>
    <scope>NUCLEOTIDE SEQUENCE</scope>
    <source>
        <strain evidence="1">OxK</strain>
    </source>
</reference>
<accession>A0A9E9NSJ8</accession>